<dbReference type="Proteomes" id="UP000237000">
    <property type="component" value="Unassembled WGS sequence"/>
</dbReference>
<dbReference type="Gene3D" id="2.40.70.10">
    <property type="entry name" value="Acid Proteases"/>
    <property type="match status" value="1"/>
</dbReference>
<dbReference type="PANTHER" id="PTHR47967:SF116">
    <property type="entry name" value="ASPARTIC PROTEINASE CDR1-LIKE"/>
    <property type="match status" value="1"/>
</dbReference>
<feature type="domain" description="Peptidase A1" evidence="4">
    <location>
        <begin position="83"/>
        <end position="187"/>
    </location>
</feature>
<dbReference type="PROSITE" id="PS51767">
    <property type="entry name" value="PEPTIDASE_A1"/>
    <property type="match status" value="1"/>
</dbReference>
<organism evidence="5 6">
    <name type="scientific">Trema orientale</name>
    <name type="common">Charcoal tree</name>
    <name type="synonym">Celtis orientalis</name>
    <dbReference type="NCBI Taxonomy" id="63057"/>
    <lineage>
        <taxon>Eukaryota</taxon>
        <taxon>Viridiplantae</taxon>
        <taxon>Streptophyta</taxon>
        <taxon>Embryophyta</taxon>
        <taxon>Tracheophyta</taxon>
        <taxon>Spermatophyta</taxon>
        <taxon>Magnoliopsida</taxon>
        <taxon>eudicotyledons</taxon>
        <taxon>Gunneridae</taxon>
        <taxon>Pentapetalae</taxon>
        <taxon>rosids</taxon>
        <taxon>fabids</taxon>
        <taxon>Rosales</taxon>
        <taxon>Cannabaceae</taxon>
        <taxon>Trema</taxon>
    </lineage>
</organism>
<sequence>MVPKMSNNYIFFPQSQLATADLNHDHDHGRGGFSVELIHRHSPNLTNAIRRSIGRTASFSSRISSSSAGSDVRSTVYSNGGEYLMTVSIGTPPFLIVADADIGNDLIWTQCKPCYKQTAPLFGPKSSTTYKKTPCASRLCNSINTGAQISCSSSGKTCHYSITYEDKSLSVGNIDTRSLHCSLFINK</sequence>
<keyword evidence="2" id="KW-0645">Protease</keyword>
<evidence type="ECO:0000313" key="5">
    <source>
        <dbReference type="EMBL" id="PON87482.1"/>
    </source>
</evidence>
<dbReference type="OrthoDB" id="1722940at2759"/>
<comment type="caution">
    <text evidence="5">The sequence shown here is derived from an EMBL/GenBank/DDBJ whole genome shotgun (WGS) entry which is preliminary data.</text>
</comment>
<evidence type="ECO:0000256" key="1">
    <source>
        <dbReference type="ARBA" id="ARBA00007447"/>
    </source>
</evidence>
<dbReference type="GO" id="GO:0008233">
    <property type="term" value="F:peptidase activity"/>
    <property type="evidence" value="ECO:0007669"/>
    <property type="project" value="UniProtKB-KW"/>
</dbReference>
<name>A0A2P5EPP2_TREOI</name>
<keyword evidence="6" id="KW-1185">Reference proteome</keyword>
<dbReference type="EMBL" id="JXTC01000116">
    <property type="protein sequence ID" value="PON87482.1"/>
    <property type="molecule type" value="Genomic_DNA"/>
</dbReference>
<dbReference type="InterPro" id="IPR032861">
    <property type="entry name" value="TAXi_N"/>
</dbReference>
<proteinExistence type="inferred from homology"/>
<evidence type="ECO:0000259" key="4">
    <source>
        <dbReference type="PROSITE" id="PS51767"/>
    </source>
</evidence>
<dbReference type="InterPro" id="IPR021109">
    <property type="entry name" value="Peptidase_aspartic_dom_sf"/>
</dbReference>
<dbReference type="STRING" id="63057.A0A2P5EPP2"/>
<keyword evidence="3" id="KW-0378">Hydrolase</keyword>
<protein>
    <submittedName>
        <fullName evidence="5">Aspartic peptidase</fullName>
    </submittedName>
</protein>
<dbReference type="InParanoid" id="A0A2P5EPP2"/>
<comment type="similarity">
    <text evidence="1">Belongs to the peptidase A1 family.</text>
</comment>
<evidence type="ECO:0000256" key="3">
    <source>
        <dbReference type="ARBA" id="ARBA00022801"/>
    </source>
</evidence>
<dbReference type="SUPFAM" id="SSF50630">
    <property type="entry name" value="Acid proteases"/>
    <property type="match status" value="1"/>
</dbReference>
<accession>A0A2P5EPP2</accession>
<dbReference type="AlphaFoldDB" id="A0A2P5EPP2"/>
<dbReference type="GO" id="GO:0005576">
    <property type="term" value="C:extracellular region"/>
    <property type="evidence" value="ECO:0007669"/>
    <property type="project" value="TreeGrafter"/>
</dbReference>
<dbReference type="InterPro" id="IPR051708">
    <property type="entry name" value="Plant_Aspart_Prot_A1"/>
</dbReference>
<gene>
    <name evidence="5" type="ORF">TorRG33x02_166600</name>
</gene>
<dbReference type="Pfam" id="PF14543">
    <property type="entry name" value="TAXi_N"/>
    <property type="match status" value="1"/>
</dbReference>
<reference evidence="6" key="1">
    <citation type="submission" date="2016-06" db="EMBL/GenBank/DDBJ databases">
        <title>Parallel loss of symbiosis genes in relatives of nitrogen-fixing non-legume Parasponia.</title>
        <authorList>
            <person name="Van Velzen R."/>
            <person name="Holmer R."/>
            <person name="Bu F."/>
            <person name="Rutten L."/>
            <person name="Van Zeijl A."/>
            <person name="Liu W."/>
            <person name="Santuari L."/>
            <person name="Cao Q."/>
            <person name="Sharma T."/>
            <person name="Shen D."/>
            <person name="Roswanjaya Y."/>
            <person name="Wardhani T."/>
            <person name="Kalhor M.S."/>
            <person name="Jansen J."/>
            <person name="Van den Hoogen J."/>
            <person name="Gungor B."/>
            <person name="Hartog M."/>
            <person name="Hontelez J."/>
            <person name="Verver J."/>
            <person name="Yang W.-C."/>
            <person name="Schijlen E."/>
            <person name="Repin R."/>
            <person name="Schilthuizen M."/>
            <person name="Schranz E."/>
            <person name="Heidstra R."/>
            <person name="Miyata K."/>
            <person name="Fedorova E."/>
            <person name="Kohlen W."/>
            <person name="Bisseling T."/>
            <person name="Smit S."/>
            <person name="Geurts R."/>
        </authorList>
    </citation>
    <scope>NUCLEOTIDE SEQUENCE [LARGE SCALE GENOMIC DNA]</scope>
    <source>
        <strain evidence="6">cv. RG33-2</strain>
    </source>
</reference>
<dbReference type="PANTHER" id="PTHR47967">
    <property type="entry name" value="OS07G0603500 PROTEIN-RELATED"/>
    <property type="match status" value="1"/>
</dbReference>
<dbReference type="GO" id="GO:0006508">
    <property type="term" value="P:proteolysis"/>
    <property type="evidence" value="ECO:0007669"/>
    <property type="project" value="UniProtKB-KW"/>
</dbReference>
<evidence type="ECO:0000256" key="2">
    <source>
        <dbReference type="ARBA" id="ARBA00022670"/>
    </source>
</evidence>
<dbReference type="InterPro" id="IPR033121">
    <property type="entry name" value="PEPTIDASE_A1"/>
</dbReference>
<evidence type="ECO:0000313" key="6">
    <source>
        <dbReference type="Proteomes" id="UP000237000"/>
    </source>
</evidence>